<sequence>MSEKPNSWDWNANNEPTKPQMLKQEFPHHAISPNDTIDADTDPISATTGPDSILQDANHDENQNLNYCYELIVIQQPFRAKALQDTERESGKSVNPPIILQLGCRENHSLNTGIEKLGDFSMLTVSSALVSEDGLDCSYVLTLAPPTSPLIFVSAPRMEDPAASGAANPILGNTSPTRRTSNSGEDTILIPHSPGRVSNTSSKSKAVGRTSNLAPLVCLPTRMPPEYTFWRPDKDSEAPPFSAERSLDGMLVSPSHVLTDLDGRRGVYFVFVEIMVRVEGTYKLKFNLHDLKSTIGRGACRSLSEAQTKTFISFNARDYQTLQQQAESSELSKHFAEQGLIIPIRTKARKKRGVFTGVIQGTEETEEE</sequence>
<name>A0A507BUJ1_9FUNG</name>
<reference evidence="7 8" key="1">
    <citation type="journal article" date="2019" name="Sci. Rep.">
        <title>Comparative genomics of chytrid fungi reveal insights into the obligate biotrophic and pathogenic lifestyle of Synchytrium endobioticum.</title>
        <authorList>
            <person name="van de Vossenberg B.T.L.H."/>
            <person name="Warris S."/>
            <person name="Nguyen H.D.T."/>
            <person name="van Gent-Pelzer M.P.E."/>
            <person name="Joly D.L."/>
            <person name="van de Geest H.C."/>
            <person name="Bonants P.J.M."/>
            <person name="Smith D.S."/>
            <person name="Levesque C.A."/>
            <person name="van der Lee T.A.J."/>
        </authorList>
    </citation>
    <scope>NUCLEOTIDE SEQUENCE [LARGE SCALE GENOMIC DNA]</scope>
    <source>
        <strain evidence="7 8">JEL517</strain>
    </source>
</reference>
<dbReference type="InterPro" id="IPR038491">
    <property type="entry name" value="Velvet_dom_sf"/>
</dbReference>
<proteinExistence type="predicted"/>
<keyword evidence="4" id="KW-0539">Nucleus</keyword>
<dbReference type="InterPro" id="IPR021740">
    <property type="entry name" value="Velvet"/>
</dbReference>
<dbReference type="Gene3D" id="2.60.40.3960">
    <property type="entry name" value="Velvet domain"/>
    <property type="match status" value="1"/>
</dbReference>
<feature type="compositionally biased region" description="Polar residues" evidence="5">
    <location>
        <begin position="196"/>
        <end position="205"/>
    </location>
</feature>
<dbReference type="OrthoDB" id="2137542at2759"/>
<dbReference type="STRING" id="1806994.A0A507BUJ1"/>
<gene>
    <name evidence="7" type="ORF">SmJEL517_g05823</name>
</gene>
<protein>
    <recommendedName>
        <fullName evidence="6">Velvet domain-containing protein</fullName>
    </recommendedName>
</protein>
<keyword evidence="2" id="KW-0805">Transcription regulation</keyword>
<dbReference type="GO" id="GO:0005634">
    <property type="term" value="C:nucleus"/>
    <property type="evidence" value="ECO:0007669"/>
    <property type="project" value="UniProtKB-SubCell"/>
</dbReference>
<dbReference type="PROSITE" id="PS51821">
    <property type="entry name" value="VELVET"/>
    <property type="match status" value="1"/>
</dbReference>
<feature type="region of interest" description="Disordered" evidence="5">
    <location>
        <begin position="163"/>
        <end position="205"/>
    </location>
</feature>
<dbReference type="PANTHER" id="PTHR33572:SF15">
    <property type="entry name" value="VELVET DOMAIN-CONTAINING PROTEIN"/>
    <property type="match status" value="1"/>
</dbReference>
<dbReference type="Proteomes" id="UP000319731">
    <property type="component" value="Unassembled WGS sequence"/>
</dbReference>
<feature type="region of interest" description="Disordered" evidence="5">
    <location>
        <begin position="30"/>
        <end position="52"/>
    </location>
</feature>
<comment type="subcellular location">
    <subcellularLocation>
        <location evidence="1">Nucleus</location>
    </subcellularLocation>
</comment>
<evidence type="ECO:0000256" key="3">
    <source>
        <dbReference type="ARBA" id="ARBA00023163"/>
    </source>
</evidence>
<dbReference type="PANTHER" id="PTHR33572">
    <property type="entry name" value="SPORE DEVELOPMENT REGULATOR VOSA"/>
    <property type="match status" value="1"/>
</dbReference>
<accession>A0A507BUJ1</accession>
<dbReference type="EMBL" id="QEAO01000060">
    <property type="protein sequence ID" value="TPX30669.1"/>
    <property type="molecule type" value="Genomic_DNA"/>
</dbReference>
<comment type="caution">
    <text evidence="7">The sequence shown here is derived from an EMBL/GenBank/DDBJ whole genome shotgun (WGS) entry which is preliminary data.</text>
</comment>
<dbReference type="RefSeq" id="XP_031022282.1">
    <property type="nucleotide sequence ID" value="XM_031171749.1"/>
</dbReference>
<evidence type="ECO:0000256" key="2">
    <source>
        <dbReference type="ARBA" id="ARBA00023015"/>
    </source>
</evidence>
<evidence type="ECO:0000256" key="4">
    <source>
        <dbReference type="ARBA" id="ARBA00023242"/>
    </source>
</evidence>
<dbReference type="Pfam" id="PF11754">
    <property type="entry name" value="Velvet"/>
    <property type="match status" value="1"/>
</dbReference>
<dbReference type="InterPro" id="IPR037525">
    <property type="entry name" value="Velvet_dom"/>
</dbReference>
<evidence type="ECO:0000256" key="1">
    <source>
        <dbReference type="ARBA" id="ARBA00004123"/>
    </source>
</evidence>
<dbReference type="AlphaFoldDB" id="A0A507BUJ1"/>
<dbReference type="GeneID" id="42007046"/>
<keyword evidence="8" id="KW-1185">Reference proteome</keyword>
<evidence type="ECO:0000313" key="7">
    <source>
        <dbReference type="EMBL" id="TPX30669.1"/>
    </source>
</evidence>
<keyword evidence="3" id="KW-0804">Transcription</keyword>
<feature type="compositionally biased region" description="Polar residues" evidence="5">
    <location>
        <begin position="171"/>
        <end position="185"/>
    </location>
</feature>
<evidence type="ECO:0000259" key="6">
    <source>
        <dbReference type="PROSITE" id="PS51821"/>
    </source>
</evidence>
<feature type="domain" description="Velvet" evidence="6">
    <location>
        <begin position="62"/>
        <end position="345"/>
    </location>
</feature>
<evidence type="ECO:0000313" key="8">
    <source>
        <dbReference type="Proteomes" id="UP000319731"/>
    </source>
</evidence>
<evidence type="ECO:0000256" key="5">
    <source>
        <dbReference type="SAM" id="MobiDB-lite"/>
    </source>
</evidence>
<organism evidence="7 8">
    <name type="scientific">Synchytrium microbalum</name>
    <dbReference type="NCBI Taxonomy" id="1806994"/>
    <lineage>
        <taxon>Eukaryota</taxon>
        <taxon>Fungi</taxon>
        <taxon>Fungi incertae sedis</taxon>
        <taxon>Chytridiomycota</taxon>
        <taxon>Chytridiomycota incertae sedis</taxon>
        <taxon>Chytridiomycetes</taxon>
        <taxon>Synchytriales</taxon>
        <taxon>Synchytriaceae</taxon>
        <taxon>Synchytrium</taxon>
    </lineage>
</organism>